<evidence type="ECO:0000313" key="2">
    <source>
        <dbReference type="EMBL" id="MPM32433.1"/>
    </source>
</evidence>
<evidence type="ECO:0000256" key="1">
    <source>
        <dbReference type="ARBA" id="ARBA00022801"/>
    </source>
</evidence>
<organism evidence="2">
    <name type="scientific">bioreactor metagenome</name>
    <dbReference type="NCBI Taxonomy" id="1076179"/>
    <lineage>
        <taxon>unclassified sequences</taxon>
        <taxon>metagenomes</taxon>
        <taxon>ecological metagenomes</taxon>
    </lineage>
</organism>
<evidence type="ECO:0008006" key="3">
    <source>
        <dbReference type="Google" id="ProtNLM"/>
    </source>
</evidence>
<keyword evidence="1" id="KW-0378">Hydrolase</keyword>
<dbReference type="EMBL" id="VSSQ01006360">
    <property type="protein sequence ID" value="MPM32433.1"/>
    <property type="molecule type" value="Genomic_DNA"/>
</dbReference>
<proteinExistence type="predicted"/>
<dbReference type="InterPro" id="IPR009835">
    <property type="entry name" value="SrtB"/>
</dbReference>
<gene>
    <name evidence="2" type="ORF">SDC9_78995</name>
</gene>
<dbReference type="GO" id="GO:0016787">
    <property type="term" value="F:hydrolase activity"/>
    <property type="evidence" value="ECO:0007669"/>
    <property type="project" value="UniProtKB-KW"/>
</dbReference>
<dbReference type="CDD" id="cd05826">
    <property type="entry name" value="Sortase_B"/>
    <property type="match status" value="1"/>
</dbReference>
<dbReference type="InterPro" id="IPR023365">
    <property type="entry name" value="Sortase_dom-sf"/>
</dbReference>
<comment type="caution">
    <text evidence="2">The sequence shown here is derived from an EMBL/GenBank/DDBJ whole genome shotgun (WGS) entry which is preliminary data.</text>
</comment>
<dbReference type="InterPro" id="IPR005754">
    <property type="entry name" value="Sortase"/>
</dbReference>
<dbReference type="AlphaFoldDB" id="A0A644Z133"/>
<accession>A0A644Z133</accession>
<sequence length="239" mass="28129">MKKRKIKLHRLLIVILSALTLIVGLIYAFTSSKPINNNPTPVLSATPTSVSYIHEEWNKNKSINADYKGDIVFASGLLNEKFVQAVDNEKYLNLSWDLVESSHGAVFMDYRNTMDDQNIILYGHYVYKDESLIFGPLHNLIKQENYEKNKLIYLNLQNEQKVYEITNVFYYEMDNPTLEYFHTNYDEEYFNLYFENVKKHSFYDTGVEIDYGDQFLTLQTCVRNRDDLRLIVIAKRIEA</sequence>
<dbReference type="SUPFAM" id="SSF63817">
    <property type="entry name" value="Sortase"/>
    <property type="match status" value="1"/>
</dbReference>
<protein>
    <recommendedName>
        <fullName evidence="3">Sortase B</fullName>
    </recommendedName>
</protein>
<reference evidence="2" key="1">
    <citation type="submission" date="2019-08" db="EMBL/GenBank/DDBJ databases">
        <authorList>
            <person name="Kucharzyk K."/>
            <person name="Murdoch R.W."/>
            <person name="Higgins S."/>
            <person name="Loffler F."/>
        </authorList>
    </citation>
    <scope>NUCLEOTIDE SEQUENCE</scope>
</reference>
<dbReference type="Gene3D" id="2.40.260.10">
    <property type="entry name" value="Sortase"/>
    <property type="match status" value="1"/>
</dbReference>
<name>A0A644Z133_9ZZZZ</name>
<dbReference type="Pfam" id="PF04203">
    <property type="entry name" value="Sortase"/>
    <property type="match status" value="1"/>
</dbReference>